<dbReference type="Gene3D" id="1.20.1420.30">
    <property type="entry name" value="NCX, central ion-binding region"/>
    <property type="match status" value="2"/>
</dbReference>
<feature type="domain" description="Sodium/calcium exchanger membrane region" evidence="9">
    <location>
        <begin position="353"/>
        <end position="503"/>
    </location>
</feature>
<evidence type="ECO:0000256" key="4">
    <source>
        <dbReference type="ARBA" id="ARBA00022692"/>
    </source>
</evidence>
<keyword evidence="3" id="KW-0813">Transport</keyword>
<evidence type="ECO:0000313" key="11">
    <source>
        <dbReference type="Proteomes" id="UP000751190"/>
    </source>
</evidence>
<dbReference type="AlphaFoldDB" id="A0A8J6CDV9"/>
<evidence type="ECO:0000256" key="7">
    <source>
        <dbReference type="SAM" id="MobiDB-lite"/>
    </source>
</evidence>
<evidence type="ECO:0000256" key="2">
    <source>
        <dbReference type="ARBA" id="ARBA00005364"/>
    </source>
</evidence>
<dbReference type="InterPro" id="IPR004837">
    <property type="entry name" value="NaCa_Exmemb"/>
</dbReference>
<dbReference type="OrthoDB" id="2127281at2759"/>
<name>A0A8J6CDV9_DIALT</name>
<feature type="region of interest" description="Disordered" evidence="7">
    <location>
        <begin position="213"/>
        <end position="237"/>
    </location>
</feature>
<protein>
    <recommendedName>
        <fullName evidence="9">Sodium/calcium exchanger membrane region domain-containing protein</fullName>
    </recommendedName>
</protein>
<feature type="domain" description="Sodium/calcium exchanger membrane region" evidence="9">
    <location>
        <begin position="28"/>
        <end position="178"/>
    </location>
</feature>
<feature type="transmembrane region" description="Helical" evidence="8">
    <location>
        <begin position="100"/>
        <end position="122"/>
    </location>
</feature>
<organism evidence="10 11">
    <name type="scientific">Diacronema lutheri</name>
    <name type="common">Unicellular marine alga</name>
    <name type="synonym">Monochrysis lutheri</name>
    <dbReference type="NCBI Taxonomy" id="2081491"/>
    <lineage>
        <taxon>Eukaryota</taxon>
        <taxon>Haptista</taxon>
        <taxon>Haptophyta</taxon>
        <taxon>Pavlovophyceae</taxon>
        <taxon>Pavlovales</taxon>
        <taxon>Pavlovaceae</taxon>
        <taxon>Diacronema</taxon>
    </lineage>
</organism>
<keyword evidence="11" id="KW-1185">Reference proteome</keyword>
<feature type="transmembrane region" description="Helical" evidence="8">
    <location>
        <begin position="493"/>
        <end position="512"/>
    </location>
</feature>
<evidence type="ECO:0000256" key="6">
    <source>
        <dbReference type="ARBA" id="ARBA00023136"/>
    </source>
</evidence>
<dbReference type="GO" id="GO:0005886">
    <property type="term" value="C:plasma membrane"/>
    <property type="evidence" value="ECO:0007669"/>
    <property type="project" value="TreeGrafter"/>
</dbReference>
<accession>A0A8J6CDV9</accession>
<keyword evidence="4 8" id="KW-0812">Transmembrane</keyword>
<feature type="transmembrane region" description="Helical" evidence="8">
    <location>
        <begin position="134"/>
        <end position="150"/>
    </location>
</feature>
<dbReference type="GO" id="GO:0008273">
    <property type="term" value="F:calcium, potassium:sodium antiporter activity"/>
    <property type="evidence" value="ECO:0007669"/>
    <property type="project" value="TreeGrafter"/>
</dbReference>
<dbReference type="PANTHER" id="PTHR10846:SF73">
    <property type="entry name" value="SODIUM_CALCIUM EXCHANGER MEMBRANE REGION DOMAIN-CONTAINING PROTEIN"/>
    <property type="match status" value="1"/>
</dbReference>
<dbReference type="GO" id="GO:0006874">
    <property type="term" value="P:intracellular calcium ion homeostasis"/>
    <property type="evidence" value="ECO:0007669"/>
    <property type="project" value="TreeGrafter"/>
</dbReference>
<proteinExistence type="inferred from homology"/>
<feature type="transmembrane region" description="Helical" evidence="8">
    <location>
        <begin position="162"/>
        <end position="180"/>
    </location>
</feature>
<dbReference type="OMA" id="CTRFRTH"/>
<evidence type="ECO:0000313" key="10">
    <source>
        <dbReference type="EMBL" id="KAG8467511.1"/>
    </source>
</evidence>
<feature type="compositionally biased region" description="Acidic residues" evidence="7">
    <location>
        <begin position="273"/>
        <end position="283"/>
    </location>
</feature>
<feature type="transmembrane region" description="Helical" evidence="8">
    <location>
        <begin position="61"/>
        <end position="88"/>
    </location>
</feature>
<reference evidence="10" key="1">
    <citation type="submission" date="2021-05" db="EMBL/GenBank/DDBJ databases">
        <title>The genome of the haptophyte Pavlova lutheri (Diacronema luteri, Pavlovales) - a model for lipid biosynthesis in eukaryotic algae.</title>
        <authorList>
            <person name="Hulatt C.J."/>
            <person name="Posewitz M.C."/>
        </authorList>
    </citation>
    <scope>NUCLEOTIDE SEQUENCE</scope>
    <source>
        <strain evidence="10">NIVA-4/92</strain>
    </source>
</reference>
<dbReference type="Pfam" id="PF01699">
    <property type="entry name" value="Na_Ca_ex"/>
    <property type="match status" value="2"/>
</dbReference>
<feature type="transmembrane region" description="Helical" evidence="8">
    <location>
        <begin position="422"/>
        <end position="440"/>
    </location>
</feature>
<comment type="subcellular location">
    <subcellularLocation>
        <location evidence="1">Membrane</location>
        <topology evidence="1">Multi-pass membrane protein</topology>
    </subcellularLocation>
</comment>
<comment type="caution">
    <text evidence="10">The sequence shown here is derived from an EMBL/GenBank/DDBJ whole genome shotgun (WGS) entry which is preliminary data.</text>
</comment>
<evidence type="ECO:0000256" key="8">
    <source>
        <dbReference type="SAM" id="Phobius"/>
    </source>
</evidence>
<dbReference type="InterPro" id="IPR004481">
    <property type="entry name" value="K/Na/Ca-exchanger"/>
</dbReference>
<evidence type="ECO:0000256" key="3">
    <source>
        <dbReference type="ARBA" id="ARBA00022449"/>
    </source>
</evidence>
<evidence type="ECO:0000256" key="1">
    <source>
        <dbReference type="ARBA" id="ARBA00004141"/>
    </source>
</evidence>
<keyword evidence="6 8" id="KW-0472">Membrane</keyword>
<dbReference type="Proteomes" id="UP000751190">
    <property type="component" value="Unassembled WGS sequence"/>
</dbReference>
<feature type="region of interest" description="Disordered" evidence="7">
    <location>
        <begin position="263"/>
        <end position="283"/>
    </location>
</feature>
<comment type="similarity">
    <text evidence="2">Belongs to the Ca(2+):cation antiporter (CaCA) (TC 2.A.19) family. SLC24A subfamily.</text>
</comment>
<dbReference type="PANTHER" id="PTHR10846">
    <property type="entry name" value="SODIUM/POTASSIUM/CALCIUM EXCHANGER"/>
    <property type="match status" value="1"/>
</dbReference>
<gene>
    <name evidence="10" type="ORF">KFE25_000827</name>
</gene>
<feature type="transmembrane region" description="Helical" evidence="8">
    <location>
        <begin position="460"/>
        <end position="481"/>
    </location>
</feature>
<evidence type="ECO:0000256" key="5">
    <source>
        <dbReference type="ARBA" id="ARBA00022989"/>
    </source>
</evidence>
<dbReference type="GO" id="GO:0005262">
    <property type="term" value="F:calcium channel activity"/>
    <property type="evidence" value="ECO:0007669"/>
    <property type="project" value="TreeGrafter"/>
</dbReference>
<dbReference type="InterPro" id="IPR044880">
    <property type="entry name" value="NCX_ion-bd_dom_sf"/>
</dbReference>
<keyword evidence="3" id="KW-0050">Antiport</keyword>
<feature type="transmembrane region" description="Helical" evidence="8">
    <location>
        <begin position="355"/>
        <end position="376"/>
    </location>
</feature>
<dbReference type="EMBL" id="JAGTXO010000006">
    <property type="protein sequence ID" value="KAG8467511.1"/>
    <property type="molecule type" value="Genomic_DNA"/>
</dbReference>
<feature type="transmembrane region" description="Helical" evidence="8">
    <location>
        <begin position="20"/>
        <end position="40"/>
    </location>
</feature>
<sequence>MRCESGLENFCLDAMDGQWWAVPFELCVLLYCFLGLGRVADSYLVTSLETLCIRLNVREDVAGASFMAFGSASPEIIVNAVGTIKAIYSKSETGEDTNLGVGAIIGSGMIAFTLIPGACAVASNAPLHLKRRPLLRDLLFYAVALAQLMYCIRDSIVTGLEAGLMLVTYAIYMTIVVWSARVRSLYRERVLGLPPKAQRSFVQGVISTTAPMEPAAEDANDLAREPSAGSEPPIRDPPIRASLVSGADWATGEVRRSTFDTVRDVRPMPDGTLELEDDGADDDETNWTVAMPLELDQESLVRPGTRSLVQSHLRHHVIAHSLRAVERISAPLDFFFALTCPDCAHDGPSAAWYPVTFLTSFLWISFFSMVISAIVGHWGQLSGVPPTFLGLAVIAIGAEVPDCIQSVTVARRGYGSMAVSNSFGSQIINILIGLGVPWTISNVAGQPIHIGDAWHIHVMGVLQACNVIALFVVLLGVALSCGENKAVLTRRKGGVLLMMYIAGVASYASILFSPSAGAPEGAKETWKEVPAVRNVTSPLGLGLT</sequence>
<keyword evidence="5 8" id="KW-1133">Transmembrane helix</keyword>
<evidence type="ECO:0000259" key="9">
    <source>
        <dbReference type="Pfam" id="PF01699"/>
    </source>
</evidence>